<feature type="transmembrane region" description="Helical" evidence="2">
    <location>
        <begin position="6"/>
        <end position="22"/>
    </location>
</feature>
<dbReference type="EMBL" id="CP139368">
    <property type="protein sequence ID" value="WPR89685.1"/>
    <property type="molecule type" value="Genomic_DNA"/>
</dbReference>
<feature type="region of interest" description="Disordered" evidence="1">
    <location>
        <begin position="313"/>
        <end position="337"/>
    </location>
</feature>
<keyword evidence="2" id="KW-0472">Membrane</keyword>
<sequence length="337" mass="36194">MIQILVAALMWMLVASLLILRRGRAERSITYSAVTIAVAMTLNIDAAYRWVDRLAGGRNVVTLLADLALMVGIFFLGRGVAKATEYKSHFVRIALGPLLLSAAVVGVSLAFAFIRRGATTTTFMLDLGAQPAAAAYSVIEYAYNGVIVTVMAIAAAWRIGQSRGVERLPAVALLLGSMCGLVLSIVIIAMDVAHVVGNDNLMLGLGVLYSPLFLVTFILLCLGLASLPAIRWVRARGRAEKTQDLVARITPAWERASSVRPGVSSRALGSFTTEDAEAKLHRQIVEIRDALFDPRVSFTLTVAERQLVESAEAHLTGRDAPAATDSEPRLGRTKAAH</sequence>
<gene>
    <name evidence="3" type="ORF">SM116_18305</name>
</gene>
<feature type="transmembrane region" description="Helical" evidence="2">
    <location>
        <begin position="29"/>
        <end position="48"/>
    </location>
</feature>
<reference evidence="3 4" key="1">
    <citation type="submission" date="2023-11" db="EMBL/GenBank/DDBJ databases">
        <title>Genome sequence of Microbacterium rhizosphaerae KACC 19337.</title>
        <authorList>
            <person name="Choi H."/>
            <person name="Kim S."/>
            <person name="Kim Y."/>
            <person name="Kwon S.-W."/>
            <person name="Heo J."/>
        </authorList>
    </citation>
    <scope>NUCLEOTIDE SEQUENCE [LARGE SCALE GENOMIC DNA]</scope>
    <source>
        <strain evidence="3 4">KACC 19337</strain>
    </source>
</reference>
<feature type="transmembrane region" description="Helical" evidence="2">
    <location>
        <begin position="93"/>
        <end position="114"/>
    </location>
</feature>
<feature type="transmembrane region" description="Helical" evidence="2">
    <location>
        <begin position="134"/>
        <end position="156"/>
    </location>
</feature>
<feature type="transmembrane region" description="Helical" evidence="2">
    <location>
        <begin position="168"/>
        <end position="189"/>
    </location>
</feature>
<organism evidence="3 4">
    <name type="scientific">Microbacterium rhizosphaerae</name>
    <dbReference type="NCBI Taxonomy" id="1678237"/>
    <lineage>
        <taxon>Bacteria</taxon>
        <taxon>Bacillati</taxon>
        <taxon>Actinomycetota</taxon>
        <taxon>Actinomycetes</taxon>
        <taxon>Micrococcales</taxon>
        <taxon>Microbacteriaceae</taxon>
        <taxon>Microbacterium</taxon>
    </lineage>
</organism>
<proteinExistence type="predicted"/>
<evidence type="ECO:0000313" key="4">
    <source>
        <dbReference type="Proteomes" id="UP001323798"/>
    </source>
</evidence>
<evidence type="ECO:0008006" key="5">
    <source>
        <dbReference type="Google" id="ProtNLM"/>
    </source>
</evidence>
<feature type="transmembrane region" description="Helical" evidence="2">
    <location>
        <begin position="60"/>
        <end position="81"/>
    </location>
</feature>
<evidence type="ECO:0000313" key="3">
    <source>
        <dbReference type="EMBL" id="WPR89685.1"/>
    </source>
</evidence>
<evidence type="ECO:0000256" key="1">
    <source>
        <dbReference type="SAM" id="MobiDB-lite"/>
    </source>
</evidence>
<keyword evidence="4" id="KW-1185">Reference proteome</keyword>
<feature type="transmembrane region" description="Helical" evidence="2">
    <location>
        <begin position="209"/>
        <end position="233"/>
    </location>
</feature>
<protein>
    <recommendedName>
        <fullName evidence="5">Histidine kinase N-terminal 7TM region domain-containing protein</fullName>
    </recommendedName>
</protein>
<evidence type="ECO:0000256" key="2">
    <source>
        <dbReference type="SAM" id="Phobius"/>
    </source>
</evidence>
<name>A0ABZ0SMH1_9MICO</name>
<keyword evidence="2" id="KW-1133">Transmembrane helix</keyword>
<keyword evidence="2" id="KW-0812">Transmembrane</keyword>
<dbReference type="Proteomes" id="UP001323798">
    <property type="component" value="Chromosome"/>
</dbReference>
<accession>A0ABZ0SMH1</accession>
<dbReference type="RefSeq" id="WP_320942399.1">
    <property type="nucleotide sequence ID" value="NZ_BAABEU010000003.1"/>
</dbReference>